<keyword evidence="3" id="KW-1185">Reference proteome</keyword>
<dbReference type="EMBL" id="CAJJDN010000061">
    <property type="protein sequence ID" value="CAD8093536.1"/>
    <property type="molecule type" value="Genomic_DNA"/>
</dbReference>
<dbReference type="Proteomes" id="UP000692954">
    <property type="component" value="Unassembled WGS sequence"/>
</dbReference>
<reference evidence="2" key="1">
    <citation type="submission" date="2021-01" db="EMBL/GenBank/DDBJ databases">
        <authorList>
            <consortium name="Genoscope - CEA"/>
            <person name="William W."/>
        </authorList>
    </citation>
    <scope>NUCLEOTIDE SEQUENCE</scope>
</reference>
<feature type="coiled-coil region" evidence="1">
    <location>
        <begin position="223"/>
        <end position="266"/>
    </location>
</feature>
<evidence type="ECO:0000256" key="1">
    <source>
        <dbReference type="SAM" id="Coils"/>
    </source>
</evidence>
<comment type="caution">
    <text evidence="2">The sequence shown here is derived from an EMBL/GenBank/DDBJ whole genome shotgun (WGS) entry which is preliminary data.</text>
</comment>
<protein>
    <submittedName>
        <fullName evidence="2">Uncharacterized protein</fullName>
    </submittedName>
</protein>
<dbReference type="OrthoDB" id="307866at2759"/>
<accession>A0A8S1NUI0</accession>
<keyword evidence="1" id="KW-0175">Coiled coil</keyword>
<organism evidence="2 3">
    <name type="scientific">Paramecium sonneborni</name>
    <dbReference type="NCBI Taxonomy" id="65129"/>
    <lineage>
        <taxon>Eukaryota</taxon>
        <taxon>Sar</taxon>
        <taxon>Alveolata</taxon>
        <taxon>Ciliophora</taxon>
        <taxon>Intramacronucleata</taxon>
        <taxon>Oligohymenophorea</taxon>
        <taxon>Peniculida</taxon>
        <taxon>Parameciidae</taxon>
        <taxon>Paramecium</taxon>
    </lineage>
</organism>
<name>A0A8S1NUI0_9CILI</name>
<evidence type="ECO:0000313" key="3">
    <source>
        <dbReference type="Proteomes" id="UP000692954"/>
    </source>
</evidence>
<evidence type="ECO:0000313" key="2">
    <source>
        <dbReference type="EMBL" id="CAD8093536.1"/>
    </source>
</evidence>
<proteinExistence type="predicted"/>
<gene>
    <name evidence="2" type="ORF">PSON_ATCC_30995.1.T0610019</name>
</gene>
<sequence>MQRAKQNIIRLEAIHSNRQKILTDQNEKLEKLNKKISNSIEASQQKKDEKLSALQNKLKTLNKRRQPRQMSFQEVIDETEVQSPSNKHEIKQKQISKSVQKQEIHVNITPRIKVAQPNNKLNQSQLFDQLNKSIDAAKQRKSQRLNCIKQKLHDQDEIVHQHLEKSQKNKEEVEQQRLNQIYEKLLFLTKRSEVKQAKIKSKERKKSIKIQLSNSESQKIYKIQKYEEQKTESARTAQSINNDYKIRQVRKRLESLNNKREIQAQNILDKHRQFSNRNQQNKQLLDELANTCQYYNFKIKEQYLL</sequence>
<feature type="coiled-coil region" evidence="1">
    <location>
        <begin position="22"/>
        <end position="64"/>
    </location>
</feature>
<dbReference type="AlphaFoldDB" id="A0A8S1NUI0"/>